<feature type="region of interest" description="Disordered" evidence="1">
    <location>
        <begin position="1"/>
        <end position="36"/>
    </location>
</feature>
<keyword evidence="3" id="KW-1185">Reference proteome</keyword>
<sequence>MIAISENVATPDDKTSLCSTTAPKEETTNLSHRKSEAKNGNLEVKTTVKHKHKCHSKWSSQSSTTEDGLITTSTHSSIKSMLSSNQSLSPLSATSIVKKFFTNRIKHSKIGQQIAEEVLEAQRRADEFSTSSSCSSQSSSNSPPSSLDTSNTSAVGSLNGNSSAISGKSMSSDHESCQPSLTSITVTNTSSYDSGVDNQAYDSLSLPSIPSMSNSSLADISQLEPIPAHSIRFLNSNHSSSTSGDNNGSSCLSNDSMNGVNNHRVHYNSAINELVGNVSQTQNHMNEETDEAAISLIMSILEADGGMGGQTEFSEIQWPLY</sequence>
<dbReference type="AlphaFoldDB" id="A0A7R9QX38"/>
<evidence type="ECO:0000313" key="3">
    <source>
        <dbReference type="Proteomes" id="UP000728032"/>
    </source>
</evidence>
<feature type="compositionally biased region" description="Basic and acidic residues" evidence="1">
    <location>
        <begin position="23"/>
        <end position="36"/>
    </location>
</feature>
<gene>
    <name evidence="2" type="ORF">ONB1V03_LOCUS17033</name>
</gene>
<reference evidence="2" key="1">
    <citation type="submission" date="2020-11" db="EMBL/GenBank/DDBJ databases">
        <authorList>
            <person name="Tran Van P."/>
        </authorList>
    </citation>
    <scope>NUCLEOTIDE SEQUENCE</scope>
</reference>
<dbReference type="Proteomes" id="UP000728032">
    <property type="component" value="Unassembled WGS sequence"/>
</dbReference>
<evidence type="ECO:0000256" key="1">
    <source>
        <dbReference type="SAM" id="MobiDB-lite"/>
    </source>
</evidence>
<dbReference type="OrthoDB" id="71302at2759"/>
<dbReference type="EMBL" id="CAJPVJ010020308">
    <property type="protein sequence ID" value="CAG2177603.1"/>
    <property type="molecule type" value="Genomic_DNA"/>
</dbReference>
<feature type="compositionally biased region" description="Polar residues" evidence="1">
    <location>
        <begin position="154"/>
        <end position="170"/>
    </location>
</feature>
<evidence type="ECO:0000313" key="2">
    <source>
        <dbReference type="EMBL" id="CAD7660465.1"/>
    </source>
</evidence>
<name>A0A7R9QX38_9ACAR</name>
<accession>A0A7R9QX38</accession>
<feature type="region of interest" description="Disordered" evidence="1">
    <location>
        <begin position="237"/>
        <end position="257"/>
    </location>
</feature>
<feature type="compositionally biased region" description="Low complexity" evidence="1">
    <location>
        <begin position="237"/>
        <end position="250"/>
    </location>
</feature>
<protein>
    <submittedName>
        <fullName evidence="2">Uncharacterized protein</fullName>
    </submittedName>
</protein>
<dbReference type="EMBL" id="OC935133">
    <property type="protein sequence ID" value="CAD7660465.1"/>
    <property type="molecule type" value="Genomic_DNA"/>
</dbReference>
<feature type="compositionally biased region" description="Low complexity" evidence="1">
    <location>
        <begin position="129"/>
        <end position="153"/>
    </location>
</feature>
<proteinExistence type="predicted"/>
<feature type="region of interest" description="Disordered" evidence="1">
    <location>
        <begin position="129"/>
        <end position="180"/>
    </location>
</feature>
<feature type="region of interest" description="Disordered" evidence="1">
    <location>
        <begin position="50"/>
        <end position="70"/>
    </location>
</feature>
<organism evidence="2">
    <name type="scientific">Oppiella nova</name>
    <dbReference type="NCBI Taxonomy" id="334625"/>
    <lineage>
        <taxon>Eukaryota</taxon>
        <taxon>Metazoa</taxon>
        <taxon>Ecdysozoa</taxon>
        <taxon>Arthropoda</taxon>
        <taxon>Chelicerata</taxon>
        <taxon>Arachnida</taxon>
        <taxon>Acari</taxon>
        <taxon>Acariformes</taxon>
        <taxon>Sarcoptiformes</taxon>
        <taxon>Oribatida</taxon>
        <taxon>Brachypylina</taxon>
        <taxon>Oppioidea</taxon>
        <taxon>Oppiidae</taxon>
        <taxon>Oppiella</taxon>
    </lineage>
</organism>